<evidence type="ECO:0000256" key="1">
    <source>
        <dbReference type="SAM" id="MobiDB-lite"/>
    </source>
</evidence>
<accession>A0A2P5W7X3</accession>
<evidence type="ECO:0000313" key="3">
    <source>
        <dbReference type="Proteomes" id="UP000239757"/>
    </source>
</evidence>
<protein>
    <submittedName>
        <fullName evidence="2">Uncharacterized protein</fullName>
    </submittedName>
</protein>
<organism evidence="2 3">
    <name type="scientific">Gossypium barbadense</name>
    <name type="common">Sea Island cotton</name>
    <name type="synonym">Hibiscus barbadensis</name>
    <dbReference type="NCBI Taxonomy" id="3634"/>
    <lineage>
        <taxon>Eukaryota</taxon>
        <taxon>Viridiplantae</taxon>
        <taxon>Streptophyta</taxon>
        <taxon>Embryophyta</taxon>
        <taxon>Tracheophyta</taxon>
        <taxon>Spermatophyta</taxon>
        <taxon>Magnoliopsida</taxon>
        <taxon>eudicotyledons</taxon>
        <taxon>Gunneridae</taxon>
        <taxon>Pentapetalae</taxon>
        <taxon>rosids</taxon>
        <taxon>malvids</taxon>
        <taxon>Malvales</taxon>
        <taxon>Malvaceae</taxon>
        <taxon>Malvoideae</taxon>
        <taxon>Gossypium</taxon>
    </lineage>
</organism>
<dbReference type="EMBL" id="KZ668685">
    <property type="protein sequence ID" value="PPR87182.1"/>
    <property type="molecule type" value="Genomic_DNA"/>
</dbReference>
<feature type="region of interest" description="Disordered" evidence="1">
    <location>
        <begin position="81"/>
        <end position="128"/>
    </location>
</feature>
<dbReference type="Proteomes" id="UP000239757">
    <property type="component" value="Unassembled WGS sequence"/>
</dbReference>
<reference evidence="2 3" key="1">
    <citation type="submission" date="2015-01" db="EMBL/GenBank/DDBJ databases">
        <title>Genome of allotetraploid Gossypium barbadense reveals genomic plasticity and fiber elongation in cotton evolution.</title>
        <authorList>
            <person name="Chen X."/>
            <person name="Liu X."/>
            <person name="Zhao B."/>
            <person name="Zheng H."/>
            <person name="Hu Y."/>
            <person name="Lu G."/>
            <person name="Yang C."/>
            <person name="Chen J."/>
            <person name="Shan C."/>
            <person name="Zhang L."/>
            <person name="Zhou Y."/>
            <person name="Wang L."/>
            <person name="Guo W."/>
            <person name="Bai Y."/>
            <person name="Ruan J."/>
            <person name="Shangguan X."/>
            <person name="Mao Y."/>
            <person name="Jiang J."/>
            <person name="Zhu Y."/>
            <person name="Lei J."/>
            <person name="Kang H."/>
            <person name="Chen S."/>
            <person name="He X."/>
            <person name="Wang R."/>
            <person name="Wang Y."/>
            <person name="Chen J."/>
            <person name="Wang L."/>
            <person name="Yu S."/>
            <person name="Wang B."/>
            <person name="Wei J."/>
            <person name="Song S."/>
            <person name="Lu X."/>
            <person name="Gao Z."/>
            <person name="Gu W."/>
            <person name="Deng X."/>
            <person name="Ma D."/>
            <person name="Wang S."/>
            <person name="Liang W."/>
            <person name="Fang L."/>
            <person name="Cai C."/>
            <person name="Zhu X."/>
            <person name="Zhou B."/>
            <person name="Zhang Y."/>
            <person name="Chen Z."/>
            <person name="Xu S."/>
            <person name="Zhu R."/>
            <person name="Wang S."/>
            <person name="Zhang T."/>
            <person name="Zhao G."/>
        </authorList>
    </citation>
    <scope>NUCLEOTIDE SEQUENCE [LARGE SCALE GENOMIC DNA]</scope>
    <source>
        <strain evidence="3">cv. Xinhai21</strain>
        <tissue evidence="2">Leaf</tissue>
    </source>
</reference>
<feature type="compositionally biased region" description="Polar residues" evidence="1">
    <location>
        <begin position="89"/>
        <end position="101"/>
    </location>
</feature>
<evidence type="ECO:0000313" key="2">
    <source>
        <dbReference type="EMBL" id="PPR87182.1"/>
    </source>
</evidence>
<proteinExistence type="predicted"/>
<gene>
    <name evidence="2" type="ORF">GOBAR_AA33509</name>
</gene>
<dbReference type="AlphaFoldDB" id="A0A2P5W7X3"/>
<name>A0A2P5W7X3_GOSBA</name>
<sequence length="204" mass="22238">MKLWTPLTSPTNLSVAALDKHTLRGEQYPADMPPESVAVGATSMRYLEEKWRLLRALLKPEGGAAVASPIPLVSARRGRIVPAKELKRNSNSSGPNAPTRNASKKRILSRGPRTSARATSPAMVQPSGHKWPISIAQKKPWPSCDPRRGIDSGEAFFFTVIRDINPAIELIASVFQNNPASIYPARNPSVSISKNFYSCLAKVP</sequence>